<feature type="coiled-coil region" evidence="1">
    <location>
        <begin position="382"/>
        <end position="682"/>
    </location>
</feature>
<evidence type="ECO:0000313" key="4">
    <source>
        <dbReference type="RefSeq" id="XP_060545689.1"/>
    </source>
</evidence>
<accession>A0A6P9BI23</accession>
<dbReference type="Pfam" id="PF05483">
    <property type="entry name" value="SCP-1"/>
    <property type="match status" value="1"/>
</dbReference>
<dbReference type="RefSeq" id="XP_060545691.1">
    <property type="nucleotide sequence ID" value="XM_060689708.1"/>
</dbReference>
<evidence type="ECO:0000313" key="2">
    <source>
        <dbReference type="Proteomes" id="UP001652622"/>
    </source>
</evidence>
<dbReference type="CTD" id="6847"/>
<feature type="coiled-coil region" evidence="1">
    <location>
        <begin position="744"/>
        <end position="810"/>
    </location>
</feature>
<reference evidence="3" key="1">
    <citation type="submission" date="2025-04" db="UniProtKB">
        <authorList>
            <consortium name="RefSeq"/>
        </authorList>
    </citation>
    <scope>IDENTIFICATION</scope>
    <source>
        <tissue evidence="3 4">Blood</tissue>
    </source>
</reference>
<keyword evidence="2" id="KW-1185">Reference proteome</keyword>
<dbReference type="PANTHER" id="PTHR46918">
    <property type="entry name" value="SYNAPTONEMAL COMPLEX PROTEIN 1"/>
    <property type="match status" value="1"/>
</dbReference>
<sequence>MVYKNKSTMKTSMSEKEEEKSFKFKLFVPPRLSNTQVSAVKPQSSTRDEDFFQNFSNGTEEYYNSSYGMKNISKHIEVIDPSPQKVKLVPDIEQENMETMNELYSRLYKEAEKIKRWKVSVQYELKEKEKKMQENRKIIEALRKAIQELQFENEKLSLKLEDEIHENNELLKENNATRHLCNLLKEKCMQSVEKCNKYECEREETRQMYVDLNNNIERMIKAFEELRVEAENIRLEKYYKIKEAADKIEQLEKGHKREINSMEKEISILKEENDKKDNKIKQTDSQLQESRLLILEFEEIRKQQDEIIKKAESKQQFFLAELENTIHSLEDTKNTCKNLETELQITVKTLAEVTEQKELIIREFEETRVLHASVTDGFQIEVSNLKEMLLKEENRQKELRDASDALVLELQNKSTELEMMTNLKNDKEKQIEELEPVLVQVQEFLHEKQILEQTIEKLQERERELTDTLQTREKERHDLEMQLSDEFENKQNCFQQLATVKAELEKEILKNKELNMEWNKILFEKEQIITEKKMVDDELQKCKDTIKNVKNTDEETKNQIDILKQANLLLSNELEEVTEELKQKDEEAKNKVDENEENIRNIENEISKKEKQLKTLENKVNSLKKQIEMKIKNIEVLQQENKSLKKKLGSESKQLTITEGKVNNLQLELENTNRLYKETSDNYKNEIEMSKTNEKRLLKEIETMNSLTNEAVAMQKEIDIRCQHKITEMVALMEKHKHQYDKTVDEKDTELEFHMTKLQELSSEIESLKNELSCKKSEVFSLQEQLKREINEKENLAREVNQKLQASLVEIPKATSSDSLSVNSQKNICQHFIPVNETIEYTEKSSWTPAKTYTVKTPPKSKLLRESTNLVSEGRKKKRKVILELDSRSDSSENTDLLSIVTEQEMFKKLNKDYSESSHLCIRTPKQIQAPSILKTPGSSMKLATVKKMREAGWTAISKIDRRIKMKEAGKLFI</sequence>
<organism evidence="2 3">
    <name type="scientific">Pantherophis guttatus</name>
    <name type="common">Corn snake</name>
    <name type="synonym">Elaphe guttata</name>
    <dbReference type="NCBI Taxonomy" id="94885"/>
    <lineage>
        <taxon>Eukaryota</taxon>
        <taxon>Metazoa</taxon>
        <taxon>Chordata</taxon>
        <taxon>Craniata</taxon>
        <taxon>Vertebrata</taxon>
        <taxon>Euteleostomi</taxon>
        <taxon>Lepidosauria</taxon>
        <taxon>Squamata</taxon>
        <taxon>Bifurcata</taxon>
        <taxon>Unidentata</taxon>
        <taxon>Episquamata</taxon>
        <taxon>Toxicofera</taxon>
        <taxon>Serpentes</taxon>
        <taxon>Colubroidea</taxon>
        <taxon>Colubridae</taxon>
        <taxon>Colubrinae</taxon>
        <taxon>Pantherophis</taxon>
    </lineage>
</organism>
<dbReference type="GO" id="GO:0000711">
    <property type="term" value="P:meiotic DNA repair synthesis"/>
    <property type="evidence" value="ECO:0007669"/>
    <property type="project" value="TreeGrafter"/>
</dbReference>
<evidence type="ECO:0000313" key="5">
    <source>
        <dbReference type="RefSeq" id="XP_060545690.1"/>
    </source>
</evidence>
<dbReference type="GO" id="GO:0003690">
    <property type="term" value="F:double-stranded DNA binding"/>
    <property type="evidence" value="ECO:0007669"/>
    <property type="project" value="TreeGrafter"/>
</dbReference>
<name>A0A6P9BI23_PANGU</name>
<dbReference type="InterPro" id="IPR008827">
    <property type="entry name" value="SYCP1"/>
</dbReference>
<dbReference type="GO" id="GO:0051878">
    <property type="term" value="P:lateral element assembly"/>
    <property type="evidence" value="ECO:0007669"/>
    <property type="project" value="TreeGrafter"/>
</dbReference>
<evidence type="ECO:0000313" key="3">
    <source>
        <dbReference type="RefSeq" id="XP_034270922.1"/>
    </source>
</evidence>
<dbReference type="AlphaFoldDB" id="A0A6P9BI23"/>
<dbReference type="GO" id="GO:0000801">
    <property type="term" value="C:central element"/>
    <property type="evidence" value="ECO:0007669"/>
    <property type="project" value="TreeGrafter"/>
</dbReference>
<dbReference type="GeneID" id="117664189"/>
<dbReference type="KEGG" id="pgut:117664189"/>
<dbReference type="GO" id="GO:0051026">
    <property type="term" value="P:chiasma assembly"/>
    <property type="evidence" value="ECO:0007669"/>
    <property type="project" value="TreeGrafter"/>
</dbReference>
<feature type="coiled-coil region" evidence="1">
    <location>
        <begin position="319"/>
        <end position="356"/>
    </location>
</feature>
<protein>
    <submittedName>
        <fullName evidence="3 4">Synaptonemal complex protein 1</fullName>
    </submittedName>
</protein>
<dbReference type="GO" id="GO:0000802">
    <property type="term" value="C:transverse filament"/>
    <property type="evidence" value="ECO:0007669"/>
    <property type="project" value="TreeGrafter"/>
</dbReference>
<feature type="coiled-coil region" evidence="1">
    <location>
        <begin position="125"/>
        <end position="286"/>
    </location>
</feature>
<dbReference type="OMA" id="KHKDQYD"/>
<gene>
    <name evidence="3 4 5 6" type="primary">SYCP1</name>
</gene>
<evidence type="ECO:0000256" key="1">
    <source>
        <dbReference type="SAM" id="Coils"/>
    </source>
</evidence>
<dbReference type="PANTHER" id="PTHR46918:SF1">
    <property type="entry name" value="SYNAPTONEMAL COMPLEX PROTEIN 1"/>
    <property type="match status" value="1"/>
</dbReference>
<dbReference type="RefSeq" id="XP_034270922.1">
    <property type="nucleotide sequence ID" value="XM_034415031.1"/>
</dbReference>
<proteinExistence type="predicted"/>
<dbReference type="InParanoid" id="A0A6P9BI23"/>
<dbReference type="Proteomes" id="UP001652622">
    <property type="component" value="Unplaced"/>
</dbReference>
<evidence type="ECO:0000313" key="6">
    <source>
        <dbReference type="RefSeq" id="XP_060545691.1"/>
    </source>
</evidence>
<dbReference type="RefSeq" id="XP_060545689.1">
    <property type="nucleotide sequence ID" value="XM_060689706.1"/>
</dbReference>
<dbReference type="RefSeq" id="XP_060545690.1">
    <property type="nucleotide sequence ID" value="XM_060689707.1"/>
</dbReference>
<dbReference type="GO" id="GO:0001673">
    <property type="term" value="C:male germ cell nucleus"/>
    <property type="evidence" value="ECO:0007669"/>
    <property type="project" value="TreeGrafter"/>
</dbReference>
<keyword evidence="1" id="KW-0175">Coiled coil</keyword>